<keyword evidence="1" id="KW-1133">Transmembrane helix</keyword>
<name>A0A970B556_9GAMM</name>
<proteinExistence type="predicted"/>
<gene>
    <name evidence="3" type="ORF">G7Y82_12020</name>
</gene>
<dbReference type="EMBL" id="JAAVXB010000006">
    <property type="protein sequence ID" value="NKF23047.1"/>
    <property type="molecule type" value="Genomic_DNA"/>
</dbReference>
<feature type="transmembrane region" description="Helical" evidence="1">
    <location>
        <begin position="89"/>
        <end position="108"/>
    </location>
</feature>
<evidence type="ECO:0000256" key="1">
    <source>
        <dbReference type="SAM" id="Phobius"/>
    </source>
</evidence>
<evidence type="ECO:0000313" key="3">
    <source>
        <dbReference type="EMBL" id="NKF23047.1"/>
    </source>
</evidence>
<dbReference type="InterPro" id="IPR007038">
    <property type="entry name" value="HupE_UreJ"/>
</dbReference>
<keyword evidence="4" id="KW-1185">Reference proteome</keyword>
<dbReference type="PIRSF" id="PIRSF016919">
    <property type="entry name" value="HupE_UreJ"/>
    <property type="match status" value="1"/>
</dbReference>
<feature type="chain" id="PRO_5037608471" evidence="2">
    <location>
        <begin position="22"/>
        <end position="192"/>
    </location>
</feature>
<sequence length="192" mass="19068">MRLARPALAVALLAFAAPALAHPGHDPASAGFVAGLLHPLLGIDHLLAMTIVGVWAAQLGGRALWLLPTSFVTLMAVGGIAAMNGFVPPHIEAGIAASLLVLGVLVAMRGQMPTPAAMSLTAAFALFHGAAHGQELPSLASPAAYAIGFVLATAALHGAGLGIGLASRRHHGHVARLAGALTAAAGVAFAFA</sequence>
<protein>
    <submittedName>
        <fullName evidence="3">HupE/UreJ family protein</fullName>
    </submittedName>
</protein>
<feature type="transmembrane region" description="Helical" evidence="1">
    <location>
        <begin position="115"/>
        <end position="131"/>
    </location>
</feature>
<dbReference type="AlphaFoldDB" id="A0A970B556"/>
<feature type="signal peptide" evidence="2">
    <location>
        <begin position="1"/>
        <end position="21"/>
    </location>
</feature>
<keyword evidence="2" id="KW-0732">Signal</keyword>
<keyword evidence="1" id="KW-0812">Transmembrane</keyword>
<reference evidence="3" key="1">
    <citation type="submission" date="2020-03" db="EMBL/GenBank/DDBJ databases">
        <title>Solimonas marina sp. nov., isolated from deep seawater of the Pacific Ocean.</title>
        <authorList>
            <person name="Liu X."/>
            <person name="Lai Q."/>
            <person name="Sun F."/>
            <person name="Gai Y."/>
            <person name="Li G."/>
            <person name="Shao Z."/>
        </authorList>
    </citation>
    <scope>NUCLEOTIDE SEQUENCE</scope>
    <source>
        <strain evidence="3">C16B3</strain>
    </source>
</reference>
<organism evidence="3 4">
    <name type="scientific">Solimonas marina</name>
    <dbReference type="NCBI Taxonomy" id="2714601"/>
    <lineage>
        <taxon>Bacteria</taxon>
        <taxon>Pseudomonadati</taxon>
        <taxon>Pseudomonadota</taxon>
        <taxon>Gammaproteobacteria</taxon>
        <taxon>Nevskiales</taxon>
        <taxon>Nevskiaceae</taxon>
        <taxon>Solimonas</taxon>
    </lineage>
</organism>
<comment type="caution">
    <text evidence="3">The sequence shown here is derived from an EMBL/GenBank/DDBJ whole genome shotgun (WGS) entry which is preliminary data.</text>
</comment>
<feature type="transmembrane region" description="Helical" evidence="1">
    <location>
        <begin position="64"/>
        <end position="83"/>
    </location>
</feature>
<dbReference type="RefSeq" id="WP_168148374.1">
    <property type="nucleotide sequence ID" value="NZ_JAAVXB010000006.1"/>
</dbReference>
<keyword evidence="1" id="KW-0472">Membrane</keyword>
<feature type="transmembrane region" description="Helical" evidence="1">
    <location>
        <begin position="173"/>
        <end position="191"/>
    </location>
</feature>
<accession>A0A970B556</accession>
<feature type="transmembrane region" description="Helical" evidence="1">
    <location>
        <begin position="143"/>
        <end position="166"/>
    </location>
</feature>
<feature type="transmembrane region" description="Helical" evidence="1">
    <location>
        <begin position="37"/>
        <end position="57"/>
    </location>
</feature>
<evidence type="ECO:0000256" key="2">
    <source>
        <dbReference type="SAM" id="SignalP"/>
    </source>
</evidence>
<dbReference type="Proteomes" id="UP000653472">
    <property type="component" value="Unassembled WGS sequence"/>
</dbReference>
<dbReference type="Pfam" id="PF04955">
    <property type="entry name" value="HupE_UreJ"/>
    <property type="match status" value="1"/>
</dbReference>
<evidence type="ECO:0000313" key="4">
    <source>
        <dbReference type="Proteomes" id="UP000653472"/>
    </source>
</evidence>